<dbReference type="Gene3D" id="3.40.50.850">
    <property type="entry name" value="Isochorismatase-like"/>
    <property type="match status" value="1"/>
</dbReference>
<evidence type="ECO:0000313" key="4">
    <source>
        <dbReference type="Proteomes" id="UP000549913"/>
    </source>
</evidence>
<organism evidence="3 4">
    <name type="scientific">Herbiconiux flava</name>
    <dbReference type="NCBI Taxonomy" id="881268"/>
    <lineage>
        <taxon>Bacteria</taxon>
        <taxon>Bacillati</taxon>
        <taxon>Actinomycetota</taxon>
        <taxon>Actinomycetes</taxon>
        <taxon>Micrococcales</taxon>
        <taxon>Microbacteriaceae</taxon>
        <taxon>Herbiconiux</taxon>
    </lineage>
</organism>
<name>A0A852SQ54_9MICO</name>
<dbReference type="PANTHER" id="PTHR43540">
    <property type="entry name" value="PEROXYUREIDOACRYLATE/UREIDOACRYLATE AMIDOHYDROLASE-RELATED"/>
    <property type="match status" value="1"/>
</dbReference>
<evidence type="ECO:0000313" key="3">
    <source>
        <dbReference type="EMBL" id="NYD70971.1"/>
    </source>
</evidence>
<sequence length="251" mass="26814">MTDSTAPWNDVITDDDLRRYEAAGFGRPSGIGSKPALLIIDAQYRTVGMTPKPFFESVEQDFTTSCGEVGWDALANVARLLPLFRAKGWPVIYPYVAPKKSFDQGRLGAKVPGIMTIADEGYEFVDLIAPEEGEILLPKRHPSAFFGTPLLSFLIERGIDTLVVTGATTSGCVRGTVVDGFSYNFRVLVPHDAVYDRSATVHQVNLFDMGQKYADVASTGEVVELLSGVAPAESAAAPAPAAPADDGAGAR</sequence>
<dbReference type="AlphaFoldDB" id="A0A852SQ54"/>
<comment type="caution">
    <text evidence="3">The sequence shown here is derived from an EMBL/GenBank/DDBJ whole genome shotgun (WGS) entry which is preliminary data.</text>
</comment>
<dbReference type="Pfam" id="PF00857">
    <property type="entry name" value="Isochorismatase"/>
    <property type="match status" value="1"/>
</dbReference>
<keyword evidence="4" id="KW-1185">Reference proteome</keyword>
<evidence type="ECO:0000256" key="1">
    <source>
        <dbReference type="ARBA" id="ARBA00022801"/>
    </source>
</evidence>
<dbReference type="GO" id="GO:0016787">
    <property type="term" value="F:hydrolase activity"/>
    <property type="evidence" value="ECO:0007669"/>
    <property type="project" value="UniProtKB-KW"/>
</dbReference>
<keyword evidence="1" id="KW-0378">Hydrolase</keyword>
<accession>A0A852SQ54</accession>
<dbReference type="EMBL" id="JACCBM010000001">
    <property type="protein sequence ID" value="NYD70971.1"/>
    <property type="molecule type" value="Genomic_DNA"/>
</dbReference>
<dbReference type="InterPro" id="IPR050272">
    <property type="entry name" value="Isochorismatase-like_hydrls"/>
</dbReference>
<dbReference type="RefSeq" id="WP_179548011.1">
    <property type="nucleotide sequence ID" value="NZ_BSEW01000002.1"/>
</dbReference>
<protein>
    <submittedName>
        <fullName evidence="3">Nicotinamidase-related amidase</fullName>
    </submittedName>
</protein>
<feature type="domain" description="Isochorismatase-like" evidence="2">
    <location>
        <begin position="36"/>
        <end position="219"/>
    </location>
</feature>
<dbReference type="Proteomes" id="UP000549913">
    <property type="component" value="Unassembled WGS sequence"/>
</dbReference>
<dbReference type="InterPro" id="IPR000868">
    <property type="entry name" value="Isochorismatase-like_dom"/>
</dbReference>
<reference evidence="3 4" key="1">
    <citation type="submission" date="2020-07" db="EMBL/GenBank/DDBJ databases">
        <title>Sequencing the genomes of 1000 actinobacteria strains.</title>
        <authorList>
            <person name="Klenk H.-P."/>
        </authorList>
    </citation>
    <scope>NUCLEOTIDE SEQUENCE [LARGE SCALE GENOMIC DNA]</scope>
    <source>
        <strain evidence="3 4">DSM 26474</strain>
    </source>
</reference>
<dbReference type="SUPFAM" id="SSF52499">
    <property type="entry name" value="Isochorismatase-like hydrolases"/>
    <property type="match status" value="1"/>
</dbReference>
<dbReference type="InterPro" id="IPR036380">
    <property type="entry name" value="Isochorismatase-like_sf"/>
</dbReference>
<gene>
    <name evidence="3" type="ORF">BJ984_002129</name>
</gene>
<dbReference type="PANTHER" id="PTHR43540:SF1">
    <property type="entry name" value="ISOCHORISMATASE HYDROLASE"/>
    <property type="match status" value="1"/>
</dbReference>
<evidence type="ECO:0000259" key="2">
    <source>
        <dbReference type="Pfam" id="PF00857"/>
    </source>
</evidence>
<proteinExistence type="predicted"/>